<reference evidence="1" key="1">
    <citation type="submission" date="2023-07" db="EMBL/GenBank/DDBJ databases">
        <title>Black Yeasts Isolated from many extreme environments.</title>
        <authorList>
            <person name="Coleine C."/>
            <person name="Stajich J.E."/>
            <person name="Selbmann L."/>
        </authorList>
    </citation>
    <scope>NUCLEOTIDE SEQUENCE</scope>
    <source>
        <strain evidence="1">CCFEE 5714</strain>
    </source>
</reference>
<organism evidence="1 2">
    <name type="scientific">Vermiconidia calcicola</name>
    <dbReference type="NCBI Taxonomy" id="1690605"/>
    <lineage>
        <taxon>Eukaryota</taxon>
        <taxon>Fungi</taxon>
        <taxon>Dikarya</taxon>
        <taxon>Ascomycota</taxon>
        <taxon>Pezizomycotina</taxon>
        <taxon>Dothideomycetes</taxon>
        <taxon>Dothideomycetidae</taxon>
        <taxon>Mycosphaerellales</taxon>
        <taxon>Extremaceae</taxon>
        <taxon>Vermiconidia</taxon>
    </lineage>
</organism>
<comment type="caution">
    <text evidence="1">The sequence shown here is derived from an EMBL/GenBank/DDBJ whole genome shotgun (WGS) entry which is preliminary data.</text>
</comment>
<evidence type="ECO:0000313" key="2">
    <source>
        <dbReference type="Proteomes" id="UP001281147"/>
    </source>
</evidence>
<gene>
    <name evidence="1" type="ORF">LTR37_014732</name>
</gene>
<evidence type="ECO:0000313" key="1">
    <source>
        <dbReference type="EMBL" id="KAK3703002.1"/>
    </source>
</evidence>
<dbReference type="Proteomes" id="UP001281147">
    <property type="component" value="Unassembled WGS sequence"/>
</dbReference>
<protein>
    <submittedName>
        <fullName evidence="1">Uncharacterized protein</fullName>
    </submittedName>
</protein>
<dbReference type="EMBL" id="JAUTXU010000157">
    <property type="protein sequence ID" value="KAK3703002.1"/>
    <property type="molecule type" value="Genomic_DNA"/>
</dbReference>
<keyword evidence="2" id="KW-1185">Reference proteome</keyword>
<accession>A0ACC3MTJ9</accession>
<proteinExistence type="predicted"/>
<sequence>MACPFAGSGPEMAADHSSQGAKEAVQEVPIPQPPPTILLGNFPDMDPSFPAREIQRFADIYGEIYSLELASRTVVLSTQELINEVCDQERFHKDIPRTLLEARALTGDGLFTSAHEDGLVLKREENWWKAHRLLVPAFGPLGLRKMFDDMLDISAQMVLRWDRMGEHHAIDCSGDFTRLAFDTIGLCSFGYRFNEFYTDEVHPFAKQMADVLKISGQRANRTELENRLHRWEEHERQDNIKKMHDLVNQIVAERKTRPKPDAKDLLNTMLFSVDRESGETLSEQNVANNVVTFLVAGHETTSGTLSFMWYNLLKHPEAFHKAQKEVDDIVEDQVLSLDMLPKLTYIDACIKETLRLNSPIPLVSVNPKEDTSLAGGKYRVKKGDVMTINNKGLHHDPMVWGQDHNEFKPERFLDGKFQALPPNSWKPFGNGLRACIGRGFAEQEMVANTAMILQRFSPEMADPGYDLMIKSTLTIKPDGFFMKVRRRPHKSLLTGIPGGVPSEVAKKQTAEDDKSRSGAVTCAKPGQKVRIFYGGNSGTCEGFAQSLQTTLEERGVQAEIASLDSATENLSKDVPNVIIPASYEGQPPDNAKKFVSWLERLGDADALKGVRYSVMGVGSSDWATTFHRIPKLIDDKLHRLGAETIVPAGLANVKTDLLGPFDDWSDSLVKHLLGAAGAAASDEEKPSIKVLVERTLPAKNVGDEKIGVGTVLKNDLLADTSVGPAKKHMDVRLPEGMKYEAGDYLVIQPRNPNEAVQQVMRYFGYDEHTRVRVEGSKKKYLPDTPTSIEVFFRDHVELGTPVTQRQLKTIATYTTRDDSRRIVDDDVSARLTEKRYTIIDVLVEYSIDLPLPIYMDMLLPLTPRQYSISSSPLAEGHRDTASVTYDIHTSPALSGHGIFEGACSTFLAFRKPGDAVSCFVRTTNINFRLPGDLETPIMMFAAGTGIAPMRAFLQERATIVKANASRKLGPALLFYGSRDAEKDFLYKHELAEWEKLGIVSVHGAHSRMPDAGTEGHPKYVQDATWAEREQCAELFRQGGKIYLCGSAARLGQSCAEVCKKIYKEKTGKSEQEAEEWLQRVKTDRYIADVY</sequence>
<name>A0ACC3MTJ9_9PEZI</name>